<name>A0AAN9LPH5_CANGL</name>
<comment type="caution">
    <text evidence="2">The sequence shown here is derived from an EMBL/GenBank/DDBJ whole genome shotgun (WGS) entry which is preliminary data.</text>
</comment>
<organism evidence="2 3">
    <name type="scientific">Canavalia gladiata</name>
    <name type="common">Sword bean</name>
    <name type="synonym">Dolichos gladiatus</name>
    <dbReference type="NCBI Taxonomy" id="3824"/>
    <lineage>
        <taxon>Eukaryota</taxon>
        <taxon>Viridiplantae</taxon>
        <taxon>Streptophyta</taxon>
        <taxon>Embryophyta</taxon>
        <taxon>Tracheophyta</taxon>
        <taxon>Spermatophyta</taxon>
        <taxon>Magnoliopsida</taxon>
        <taxon>eudicotyledons</taxon>
        <taxon>Gunneridae</taxon>
        <taxon>Pentapetalae</taxon>
        <taxon>rosids</taxon>
        <taxon>fabids</taxon>
        <taxon>Fabales</taxon>
        <taxon>Fabaceae</taxon>
        <taxon>Papilionoideae</taxon>
        <taxon>50 kb inversion clade</taxon>
        <taxon>NPAAA clade</taxon>
        <taxon>indigoferoid/millettioid clade</taxon>
        <taxon>Phaseoleae</taxon>
        <taxon>Canavalia</taxon>
    </lineage>
</organism>
<keyword evidence="3" id="KW-1185">Reference proteome</keyword>
<dbReference type="EMBL" id="JAYMYQ010000004">
    <property type="protein sequence ID" value="KAK7339401.1"/>
    <property type="molecule type" value="Genomic_DNA"/>
</dbReference>
<evidence type="ECO:0000313" key="2">
    <source>
        <dbReference type="EMBL" id="KAK7339401.1"/>
    </source>
</evidence>
<proteinExistence type="predicted"/>
<evidence type="ECO:0000256" key="1">
    <source>
        <dbReference type="SAM" id="SignalP"/>
    </source>
</evidence>
<protein>
    <submittedName>
        <fullName evidence="2">Uncharacterized protein</fullName>
    </submittedName>
</protein>
<gene>
    <name evidence="2" type="ORF">VNO77_20065</name>
</gene>
<evidence type="ECO:0000313" key="3">
    <source>
        <dbReference type="Proteomes" id="UP001367508"/>
    </source>
</evidence>
<feature type="chain" id="PRO_5042988973" evidence="1">
    <location>
        <begin position="23"/>
        <end position="345"/>
    </location>
</feature>
<accession>A0AAN9LPH5</accession>
<dbReference type="AlphaFoldDB" id="A0AAN9LPH5"/>
<feature type="signal peptide" evidence="1">
    <location>
        <begin position="1"/>
        <end position="22"/>
    </location>
</feature>
<sequence>MQLGLPLSCMMISIALFGTTPTDPVGPLEHLSLVTLSPGLFTQWASDFAFLKSMGSCASKEVGTLALHGFFVTSCMRVGILSRFEALGDKTTPRHHATQCNLWLGCVVLFESSNFFPSFAPEFEPSRFIETFQLLLEFSHCAIVSELERSDYLPPHNLTVWRHPELAALVKLETTWVASFLAFKLDHGRHLIRNRQVSSLRSSKPTMDQLPQPVRIRYFRIGLTLALLFLYLVRTSPLRVCFHEIQDYNRLRAEDPWLDVLYQRSARLGFEAICAQRAPLTLAFPGPEPGEGDSWSENIKPEAGSIFPRHSLFPACFPPLHSGSQSGSKFLCKPGVFRDDPEASL</sequence>
<reference evidence="2 3" key="1">
    <citation type="submission" date="2024-01" db="EMBL/GenBank/DDBJ databases">
        <title>The genomes of 5 underutilized Papilionoideae crops provide insights into root nodulation and disease resistanc.</title>
        <authorList>
            <person name="Jiang F."/>
        </authorList>
    </citation>
    <scope>NUCLEOTIDE SEQUENCE [LARGE SCALE GENOMIC DNA]</scope>
    <source>
        <strain evidence="2">LVBAO_FW01</strain>
        <tissue evidence="2">Leaves</tissue>
    </source>
</reference>
<keyword evidence="1" id="KW-0732">Signal</keyword>
<dbReference type="Proteomes" id="UP001367508">
    <property type="component" value="Unassembled WGS sequence"/>
</dbReference>